<accession>A0ABS4GWG8</accession>
<dbReference type="Proteomes" id="UP001519343">
    <property type="component" value="Unassembled WGS sequence"/>
</dbReference>
<dbReference type="EMBL" id="JAGGKT010000024">
    <property type="protein sequence ID" value="MBP1934620.1"/>
    <property type="molecule type" value="Genomic_DNA"/>
</dbReference>
<dbReference type="RefSeq" id="WP_209812607.1">
    <property type="nucleotide sequence ID" value="NZ_JAGGKT010000024.1"/>
</dbReference>
<protein>
    <submittedName>
        <fullName evidence="1">Uncharacterized protein YutD</fullName>
    </submittedName>
</protein>
<organism evidence="1 2">
    <name type="scientific">Ammoniphilus resinae</name>
    <dbReference type="NCBI Taxonomy" id="861532"/>
    <lineage>
        <taxon>Bacteria</taxon>
        <taxon>Bacillati</taxon>
        <taxon>Bacillota</taxon>
        <taxon>Bacilli</taxon>
        <taxon>Bacillales</taxon>
        <taxon>Paenibacillaceae</taxon>
        <taxon>Aneurinibacillus group</taxon>
        <taxon>Ammoniphilus</taxon>
    </lineage>
</organism>
<sequence>MFRVQGQTFELLENYRNGWNAEAFKNRYSEVLNKFDYIVGDWGYGQLRLKGFFDDHFRKATFDNRISFLDEYIEEYCNFGCSYFVLKKVKDKVAKEGKGDEELEEDE</sequence>
<evidence type="ECO:0000313" key="1">
    <source>
        <dbReference type="EMBL" id="MBP1934620.1"/>
    </source>
</evidence>
<proteinExistence type="predicted"/>
<evidence type="ECO:0000313" key="2">
    <source>
        <dbReference type="Proteomes" id="UP001519343"/>
    </source>
</evidence>
<name>A0ABS4GWG8_9BACL</name>
<dbReference type="Gene3D" id="3.50.4.20">
    <property type="match status" value="1"/>
</dbReference>
<dbReference type="InterPro" id="IPR038141">
    <property type="entry name" value="YutD-like_sf"/>
</dbReference>
<gene>
    <name evidence="1" type="ORF">J2Z37_004640</name>
</gene>
<reference evidence="1 2" key="1">
    <citation type="submission" date="2021-03" db="EMBL/GenBank/DDBJ databases">
        <title>Genomic Encyclopedia of Type Strains, Phase IV (KMG-IV): sequencing the most valuable type-strain genomes for metagenomic binning, comparative biology and taxonomic classification.</title>
        <authorList>
            <person name="Goeker M."/>
        </authorList>
    </citation>
    <scope>NUCLEOTIDE SEQUENCE [LARGE SCALE GENOMIC DNA]</scope>
    <source>
        <strain evidence="1 2">DSM 24738</strain>
    </source>
</reference>
<dbReference type="Pfam" id="PF06265">
    <property type="entry name" value="YutD-like"/>
    <property type="match status" value="1"/>
</dbReference>
<dbReference type="InterPro" id="IPR009370">
    <property type="entry name" value="YutD-like"/>
</dbReference>
<comment type="caution">
    <text evidence="1">The sequence shown here is derived from an EMBL/GenBank/DDBJ whole genome shotgun (WGS) entry which is preliminary data.</text>
</comment>
<keyword evidence="2" id="KW-1185">Reference proteome</keyword>
<dbReference type="PIRSF" id="PIRSF012565">
    <property type="entry name" value="DUF1027"/>
    <property type="match status" value="1"/>
</dbReference>